<keyword evidence="2" id="KW-1185">Reference proteome</keyword>
<name>A0AAF0I4U0_9BACT</name>
<sequence length="410" mass="46489">MSRPLIAALIVSLTLPWVAVVFVLLRFTPAPPPSVESTAITPSPSVTDALKPEFVATGRWGQLEMNRIIIEPPDDLITVNAQPVTHIDWHFPGYSDLALQDLWTRAKLSPDQANFLTNPDNWSRQSTGISIGVPKTIIMGLSHESRQIVYAALSRHDTNRGQWAPASFRAESAADWFADSELTEDTINIVQPLLYRRGDCLLFSDYSLILADLKTQRQRLQLTRALARSTSQLVKLRIMPDTNMENLVEYWSLGQKRREIEPLLKSLPRPPGGFTLDLIHLLPPVARRLLYTYASPPARDEATFRDCHWTSLNFANAEIDDRYRDIEEVVNAYQQDYRPVTDAPRLGDIYLFVTRGDVVLHSCVHIAGDLVFTKNGSWAAAPFILMRLPDVISLYPTDEEIEIQHLRRRE</sequence>
<proteinExistence type="predicted"/>
<evidence type="ECO:0000313" key="2">
    <source>
        <dbReference type="Proteomes" id="UP001218638"/>
    </source>
</evidence>
<reference evidence="1" key="1">
    <citation type="submission" date="2023-03" db="EMBL/GenBank/DDBJ databases">
        <title>Lomoglobus Profundus gen. nov., sp. nov., a novel member of the phylum Verrucomicrobia, isolated from deep-marine sediment of South China Sea.</title>
        <authorList>
            <person name="Ahmad T."/>
            <person name="Ishaq S.E."/>
            <person name="Wang F."/>
        </authorList>
    </citation>
    <scope>NUCLEOTIDE SEQUENCE</scope>
    <source>
        <strain evidence="1">LMO-M01</strain>
    </source>
</reference>
<evidence type="ECO:0000313" key="1">
    <source>
        <dbReference type="EMBL" id="WED67004.1"/>
    </source>
</evidence>
<organism evidence="1 2">
    <name type="scientific">Synoicihabitans lomoniglobus</name>
    <dbReference type="NCBI Taxonomy" id="2909285"/>
    <lineage>
        <taxon>Bacteria</taxon>
        <taxon>Pseudomonadati</taxon>
        <taxon>Verrucomicrobiota</taxon>
        <taxon>Opitutia</taxon>
        <taxon>Opitutales</taxon>
        <taxon>Opitutaceae</taxon>
        <taxon>Synoicihabitans</taxon>
    </lineage>
</organism>
<accession>A0AAF0I4U0</accession>
<dbReference type="KEGG" id="slom:PXH66_09090"/>
<gene>
    <name evidence="1" type="ORF">PXH66_09090</name>
</gene>
<dbReference type="RefSeq" id="WP_330929719.1">
    <property type="nucleotide sequence ID" value="NZ_CP119075.1"/>
</dbReference>
<dbReference type="Proteomes" id="UP001218638">
    <property type="component" value="Chromosome"/>
</dbReference>
<protein>
    <submittedName>
        <fullName evidence="1">Uncharacterized protein</fullName>
    </submittedName>
</protein>
<dbReference type="AlphaFoldDB" id="A0AAF0I4U0"/>
<dbReference type="EMBL" id="CP119075">
    <property type="protein sequence ID" value="WED67004.1"/>
    <property type="molecule type" value="Genomic_DNA"/>
</dbReference>